<evidence type="ECO:0000256" key="13">
    <source>
        <dbReference type="SAM" id="MobiDB-lite"/>
    </source>
</evidence>
<dbReference type="GO" id="GO:0003723">
    <property type="term" value="F:RNA binding"/>
    <property type="evidence" value="ECO:0007669"/>
    <property type="project" value="UniProtKB-UniRule"/>
</dbReference>
<keyword evidence="9" id="KW-0496">Mitochondrion</keyword>
<keyword evidence="14" id="KW-0732">Signal</keyword>
<evidence type="ECO:0000256" key="10">
    <source>
        <dbReference type="ARBA" id="ARBA00023163"/>
    </source>
</evidence>
<name>A0ABD1KHI4_9TELE</name>
<keyword evidence="4 11" id="KW-0808">Transferase</keyword>
<dbReference type="Pfam" id="PF00398">
    <property type="entry name" value="RrnaAD"/>
    <property type="match status" value="1"/>
</dbReference>
<dbReference type="GO" id="GO:0005739">
    <property type="term" value="C:mitochondrion"/>
    <property type="evidence" value="ECO:0007669"/>
    <property type="project" value="UniProtKB-SubCell"/>
</dbReference>
<dbReference type="AlphaFoldDB" id="A0ABD1KHI4"/>
<keyword evidence="8" id="KW-0805">Transcription regulation</keyword>
<evidence type="ECO:0000256" key="14">
    <source>
        <dbReference type="SAM" id="SignalP"/>
    </source>
</evidence>
<dbReference type="InterPro" id="IPR001737">
    <property type="entry name" value="KsgA/Erm"/>
</dbReference>
<proteinExistence type="inferred from homology"/>
<evidence type="ECO:0000256" key="9">
    <source>
        <dbReference type="ARBA" id="ARBA00023128"/>
    </source>
</evidence>
<evidence type="ECO:0000256" key="8">
    <source>
        <dbReference type="ARBA" id="ARBA00023015"/>
    </source>
</evidence>
<evidence type="ECO:0000256" key="2">
    <source>
        <dbReference type="ARBA" id="ARBA00022552"/>
    </source>
</evidence>
<dbReference type="GO" id="GO:0000179">
    <property type="term" value="F:rRNA (adenine-N6,N6-)-dimethyltransferase activity"/>
    <property type="evidence" value="ECO:0007669"/>
    <property type="project" value="UniProtKB-UniRule"/>
</dbReference>
<dbReference type="CDD" id="cd02440">
    <property type="entry name" value="AdoMet_MTases"/>
    <property type="match status" value="1"/>
</dbReference>
<dbReference type="SUPFAM" id="SSF53335">
    <property type="entry name" value="S-adenosyl-L-methionine-dependent methyltransferases"/>
    <property type="match status" value="1"/>
</dbReference>
<dbReference type="PROSITE" id="PS51689">
    <property type="entry name" value="SAM_RNA_A_N6_MT"/>
    <property type="match status" value="1"/>
</dbReference>
<feature type="domain" description="Ribosomal RNA adenine methylase transferase N-terminal" evidence="15">
    <location>
        <begin position="129"/>
        <end position="347"/>
    </location>
</feature>
<evidence type="ECO:0000256" key="3">
    <source>
        <dbReference type="ARBA" id="ARBA00022603"/>
    </source>
</evidence>
<keyword evidence="2 12" id="KW-0698">rRNA processing</keyword>
<comment type="similarity">
    <text evidence="11 12">Belongs to the class I-like SAM-binding methyltransferase superfamily. rRNA adenine N(6)-methyltransferase family.</text>
</comment>
<feature type="binding site" evidence="11">
    <location>
        <position position="170"/>
    </location>
    <ligand>
        <name>S-adenosyl-L-methionine</name>
        <dbReference type="ChEBI" id="CHEBI:59789"/>
    </ligand>
</feature>
<protein>
    <recommendedName>
        <fullName evidence="12">rRNA adenine N(6)-methyltransferase</fullName>
        <ecNumber evidence="12">2.1.1.-</ecNumber>
    </recommendedName>
</protein>
<evidence type="ECO:0000256" key="5">
    <source>
        <dbReference type="ARBA" id="ARBA00022691"/>
    </source>
</evidence>
<dbReference type="PANTHER" id="PTHR11727:SF13">
    <property type="entry name" value="DIMETHYLADENOSINE TRANSFERASE 2, MITOCHONDRIAL"/>
    <property type="match status" value="1"/>
</dbReference>
<keyword evidence="3 11" id="KW-0489">Methyltransferase</keyword>
<feature type="signal peptide" evidence="14">
    <location>
        <begin position="1"/>
        <end position="24"/>
    </location>
</feature>
<dbReference type="EMBL" id="JBHFQA010000005">
    <property type="protein sequence ID" value="KAL2098595.1"/>
    <property type="molecule type" value="Genomic_DNA"/>
</dbReference>
<evidence type="ECO:0000313" key="17">
    <source>
        <dbReference type="Proteomes" id="UP001591681"/>
    </source>
</evidence>
<reference evidence="16 17" key="1">
    <citation type="submission" date="2024-09" db="EMBL/GenBank/DDBJ databases">
        <title>A chromosome-level genome assembly of Gray's grenadier anchovy, Coilia grayii.</title>
        <authorList>
            <person name="Fu Z."/>
        </authorList>
    </citation>
    <scope>NUCLEOTIDE SEQUENCE [LARGE SCALE GENOMIC DNA]</scope>
    <source>
        <strain evidence="16">G4</strain>
        <tissue evidence="16">Muscle</tissue>
    </source>
</reference>
<gene>
    <name evidence="16" type="ORF">ACEWY4_005075</name>
</gene>
<feature type="binding site" evidence="11">
    <location>
        <position position="120"/>
    </location>
    <ligand>
        <name>S-adenosyl-L-methionine</name>
        <dbReference type="ChEBI" id="CHEBI:59789"/>
    </ligand>
</feature>
<keyword evidence="5 11" id="KW-0949">S-adenosyl-L-methionine</keyword>
<evidence type="ECO:0000259" key="15">
    <source>
        <dbReference type="SMART" id="SM00650"/>
    </source>
</evidence>
<keyword evidence="6 11" id="KW-0694">RNA-binding</keyword>
<sequence>MASCGGCRLFVLTVRTLLGGPAWTRPAVTQSVSQTRTVVTSTKTCSLEPLSQVQRKSPSTTGKGERTSPSSGHTQRNLSAVAVALKGQYRPHSRYELLELGDVVDNTRKALACKTLRRFIVEPALARLVTEHLASDIEHGKAVIFECDPGPGLLTRALINCGAQRVVTLEGDKVFLSDLQALERRLDGQLEVVHCDFSKLDPLRQGSMRPPAMYSEKLFADLGISETSWGADVPVKVVGMFSLKNERNQLLKLVYSLFERLSIYRYGRIELIMFMTEKEFTRLVAKPGDYRAYQPVGALWQMACDIQLLHKEPLSSFVTTSKDGRIALSKSSLPDDNMCLVRLTPRKDFFTARLTPNNGGTLVMMVKQCLAKRRALLVERLDSWSPASGSKLVRQMGLFEDVLTGQLYPEEYKQLFELMEKSQEFNQSWLYEEILENTKVSC</sequence>
<dbReference type="SMART" id="SM00650">
    <property type="entry name" value="rADc"/>
    <property type="match status" value="1"/>
</dbReference>
<dbReference type="Gene3D" id="3.40.50.150">
    <property type="entry name" value="Vaccinia Virus protein VP39"/>
    <property type="match status" value="1"/>
</dbReference>
<evidence type="ECO:0000313" key="16">
    <source>
        <dbReference type="EMBL" id="KAL2098595.1"/>
    </source>
</evidence>
<comment type="caution">
    <text evidence="16">The sequence shown here is derived from an EMBL/GenBank/DDBJ whole genome shotgun (WGS) entry which is preliminary data.</text>
</comment>
<evidence type="ECO:0000256" key="6">
    <source>
        <dbReference type="ARBA" id="ARBA00022884"/>
    </source>
</evidence>
<evidence type="ECO:0000256" key="12">
    <source>
        <dbReference type="RuleBase" id="RU362106"/>
    </source>
</evidence>
<keyword evidence="7" id="KW-0809">Transit peptide</keyword>
<dbReference type="Proteomes" id="UP001591681">
    <property type="component" value="Unassembled WGS sequence"/>
</dbReference>
<dbReference type="PANTHER" id="PTHR11727">
    <property type="entry name" value="DIMETHYLADENOSINE TRANSFERASE"/>
    <property type="match status" value="1"/>
</dbReference>
<comment type="caution">
    <text evidence="11">Lacks conserved residue(s) required for the propagation of feature annotation.</text>
</comment>
<evidence type="ECO:0000256" key="4">
    <source>
        <dbReference type="ARBA" id="ARBA00022679"/>
    </source>
</evidence>
<dbReference type="InterPro" id="IPR029063">
    <property type="entry name" value="SAM-dependent_MTases_sf"/>
</dbReference>
<evidence type="ECO:0000256" key="1">
    <source>
        <dbReference type="ARBA" id="ARBA00004173"/>
    </source>
</evidence>
<feature type="chain" id="PRO_5044884242" description="rRNA adenine N(6)-methyltransferase" evidence="14">
    <location>
        <begin position="25"/>
        <end position="442"/>
    </location>
</feature>
<organism evidence="16 17">
    <name type="scientific">Coilia grayii</name>
    <name type="common">Gray's grenadier anchovy</name>
    <dbReference type="NCBI Taxonomy" id="363190"/>
    <lineage>
        <taxon>Eukaryota</taxon>
        <taxon>Metazoa</taxon>
        <taxon>Chordata</taxon>
        <taxon>Craniata</taxon>
        <taxon>Vertebrata</taxon>
        <taxon>Euteleostomi</taxon>
        <taxon>Actinopterygii</taxon>
        <taxon>Neopterygii</taxon>
        <taxon>Teleostei</taxon>
        <taxon>Clupei</taxon>
        <taxon>Clupeiformes</taxon>
        <taxon>Clupeoidei</taxon>
        <taxon>Engraulidae</taxon>
        <taxon>Coilinae</taxon>
        <taxon>Coilia</taxon>
    </lineage>
</organism>
<dbReference type="EC" id="2.1.1.-" evidence="12"/>
<feature type="binding site" evidence="11">
    <location>
        <position position="196"/>
    </location>
    <ligand>
        <name>S-adenosyl-L-methionine</name>
        <dbReference type="ChEBI" id="CHEBI:59789"/>
    </ligand>
</feature>
<accession>A0ABD1KHI4</accession>
<keyword evidence="10" id="KW-0804">Transcription</keyword>
<feature type="region of interest" description="Disordered" evidence="13">
    <location>
        <begin position="49"/>
        <end position="75"/>
    </location>
</feature>
<evidence type="ECO:0000256" key="11">
    <source>
        <dbReference type="PROSITE-ProRule" id="PRU01026"/>
    </source>
</evidence>
<dbReference type="InterPro" id="IPR020598">
    <property type="entry name" value="rRNA_Ade_methylase_Trfase_N"/>
</dbReference>
<keyword evidence="17" id="KW-1185">Reference proteome</keyword>
<evidence type="ECO:0000256" key="7">
    <source>
        <dbReference type="ARBA" id="ARBA00022946"/>
    </source>
</evidence>
<comment type="subcellular location">
    <subcellularLocation>
        <location evidence="1">Mitochondrion</location>
    </subcellularLocation>
</comment>